<proteinExistence type="inferred from homology"/>
<reference evidence="7" key="1">
    <citation type="journal article" date="2014" name="Nat. Genet.">
        <title>Genome of the human hookworm Necator americanus.</title>
        <authorList>
            <person name="Tang Y.T."/>
            <person name="Gao X."/>
            <person name="Rosa B.A."/>
            <person name="Abubucker S."/>
            <person name="Hallsworth-Pepin K."/>
            <person name="Martin J."/>
            <person name="Tyagi R."/>
            <person name="Heizer E."/>
            <person name="Zhang X."/>
            <person name="Bhonagiri-Palsikar V."/>
            <person name="Minx P."/>
            <person name="Warren W.C."/>
            <person name="Wang Q."/>
            <person name="Zhan B."/>
            <person name="Hotez P.J."/>
            <person name="Sternberg P.W."/>
            <person name="Dougall A."/>
            <person name="Gaze S.T."/>
            <person name="Mulvenna J."/>
            <person name="Sotillo J."/>
            <person name="Ranganathan S."/>
            <person name="Rabelo E.M."/>
            <person name="Wilson R.K."/>
            <person name="Felgner P.L."/>
            <person name="Bethony J."/>
            <person name="Hawdon J.M."/>
            <person name="Gasser R.B."/>
            <person name="Loukas A."/>
            <person name="Mitreva M."/>
        </authorList>
    </citation>
    <scope>NUCLEOTIDE SEQUENCE [LARGE SCALE GENOMIC DNA]</scope>
</reference>
<dbReference type="STRING" id="51031.W2T637"/>
<dbReference type="Proteomes" id="UP000053676">
    <property type="component" value="Unassembled WGS sequence"/>
</dbReference>
<evidence type="ECO:0000256" key="4">
    <source>
        <dbReference type="ARBA" id="ARBA00023242"/>
    </source>
</evidence>
<evidence type="ECO:0000256" key="5">
    <source>
        <dbReference type="ARBA" id="ARBA00093456"/>
    </source>
</evidence>
<name>W2T637_NECAM</name>
<keyword evidence="3" id="KW-0832">Ubl conjugation</keyword>
<dbReference type="PANTHER" id="PTHR32086:SF0">
    <property type="entry name" value="FANCONI ANEMIA GROUP D2 PROTEIN"/>
    <property type="match status" value="1"/>
</dbReference>
<organism evidence="6 7">
    <name type="scientific">Necator americanus</name>
    <name type="common">Human hookworm</name>
    <dbReference type="NCBI Taxonomy" id="51031"/>
    <lineage>
        <taxon>Eukaryota</taxon>
        <taxon>Metazoa</taxon>
        <taxon>Ecdysozoa</taxon>
        <taxon>Nematoda</taxon>
        <taxon>Chromadorea</taxon>
        <taxon>Rhabditida</taxon>
        <taxon>Rhabditina</taxon>
        <taxon>Rhabditomorpha</taxon>
        <taxon>Strongyloidea</taxon>
        <taxon>Ancylostomatidae</taxon>
        <taxon>Bunostominae</taxon>
        <taxon>Necator</taxon>
    </lineage>
</organism>
<dbReference type="GO" id="GO:1990918">
    <property type="term" value="P:double-strand break repair involved in meiotic recombination"/>
    <property type="evidence" value="ECO:0007669"/>
    <property type="project" value="TreeGrafter"/>
</dbReference>
<protein>
    <submittedName>
        <fullName evidence="6">Uncharacterized protein</fullName>
    </submittedName>
</protein>
<keyword evidence="4" id="KW-0539">Nucleus</keyword>
<dbReference type="PANTHER" id="PTHR32086">
    <property type="entry name" value="FANCONI ANEMIA GROUP D2 PROTEIN"/>
    <property type="match status" value="1"/>
</dbReference>
<dbReference type="OrthoDB" id="27031at2759"/>
<evidence type="ECO:0000256" key="3">
    <source>
        <dbReference type="ARBA" id="ARBA00022843"/>
    </source>
</evidence>
<accession>W2T637</accession>
<dbReference type="GO" id="GO:0036297">
    <property type="term" value="P:interstrand cross-link repair"/>
    <property type="evidence" value="ECO:0007669"/>
    <property type="project" value="TreeGrafter"/>
</dbReference>
<evidence type="ECO:0000313" key="7">
    <source>
        <dbReference type="Proteomes" id="UP000053676"/>
    </source>
</evidence>
<keyword evidence="2" id="KW-1017">Isopeptide bond</keyword>
<dbReference type="InterPro" id="IPR029448">
    <property type="entry name" value="FANCD2"/>
</dbReference>
<feature type="non-terminal residue" evidence="6">
    <location>
        <position position="224"/>
    </location>
</feature>
<dbReference type="AlphaFoldDB" id="W2T637"/>
<dbReference type="GO" id="GO:0031573">
    <property type="term" value="P:mitotic intra-S DNA damage checkpoint signaling"/>
    <property type="evidence" value="ECO:0007669"/>
    <property type="project" value="TreeGrafter"/>
</dbReference>
<dbReference type="GO" id="GO:0005634">
    <property type="term" value="C:nucleus"/>
    <property type="evidence" value="ECO:0007669"/>
    <property type="project" value="UniProtKB-SubCell"/>
</dbReference>
<sequence>MCTILRNYVSVLPSDSDAVSTRKKSRREKLMDILEHAILQEDSERGAGSEAEKNVYEYLIDMCEVVPNVGVAIVLLECASSIHSPSEELSSKLARQTLGFLKKEWSDKEGKAIKGATLTSAVRKLLSHYLNLRPVNCRLCAIQWILAKKLADLVPHDERRKSKVYDQESDDPDLNERYTNQIFACFTRATFGTIYKVLFVAMNDALSAEVVQLPGTVSKRIAVE</sequence>
<evidence type="ECO:0000256" key="1">
    <source>
        <dbReference type="ARBA" id="ARBA00004123"/>
    </source>
</evidence>
<evidence type="ECO:0000256" key="2">
    <source>
        <dbReference type="ARBA" id="ARBA00022499"/>
    </source>
</evidence>
<dbReference type="OMA" id="ECASSIH"/>
<dbReference type="GO" id="GO:0000793">
    <property type="term" value="C:condensed chromosome"/>
    <property type="evidence" value="ECO:0007669"/>
    <property type="project" value="TreeGrafter"/>
</dbReference>
<comment type="similarity">
    <text evidence="5">Belongs to the Fanconi anemia protein FANCD2 family.</text>
</comment>
<gene>
    <name evidence="6" type="ORF">NECAME_03141</name>
</gene>
<dbReference type="KEGG" id="nai:NECAME_03141"/>
<dbReference type="GO" id="GO:0070182">
    <property type="term" value="F:DNA polymerase binding"/>
    <property type="evidence" value="ECO:0007669"/>
    <property type="project" value="TreeGrafter"/>
</dbReference>
<dbReference type="GO" id="GO:0007129">
    <property type="term" value="P:homologous chromosome pairing at meiosis"/>
    <property type="evidence" value="ECO:0007669"/>
    <property type="project" value="TreeGrafter"/>
</dbReference>
<evidence type="ECO:0000313" key="6">
    <source>
        <dbReference type="EMBL" id="ETN77480.1"/>
    </source>
</evidence>
<dbReference type="EMBL" id="KI660167">
    <property type="protein sequence ID" value="ETN77480.1"/>
    <property type="molecule type" value="Genomic_DNA"/>
</dbReference>
<comment type="subcellular location">
    <subcellularLocation>
        <location evidence="1">Nucleus</location>
    </subcellularLocation>
</comment>
<keyword evidence="7" id="KW-1185">Reference proteome</keyword>